<dbReference type="Proteomes" id="UP001165641">
    <property type="component" value="Unassembled WGS sequence"/>
</dbReference>
<proteinExistence type="predicted"/>
<keyword evidence="2" id="KW-1185">Reference proteome</keyword>
<gene>
    <name evidence="1" type="ORF">PAF17_09630</name>
</gene>
<organism evidence="1 2">
    <name type="scientific">Paracoccus onchidii</name>
    <dbReference type="NCBI Taxonomy" id="3017813"/>
    <lineage>
        <taxon>Bacteria</taxon>
        <taxon>Pseudomonadati</taxon>
        <taxon>Pseudomonadota</taxon>
        <taxon>Alphaproteobacteria</taxon>
        <taxon>Rhodobacterales</taxon>
        <taxon>Paracoccaceae</taxon>
        <taxon>Paracoccus</taxon>
    </lineage>
</organism>
<dbReference type="EMBL" id="JAQBIE010000010">
    <property type="protein sequence ID" value="MDB6177760.1"/>
    <property type="molecule type" value="Genomic_DNA"/>
</dbReference>
<comment type="caution">
    <text evidence="1">The sequence shown here is derived from an EMBL/GenBank/DDBJ whole genome shotgun (WGS) entry which is preliminary data.</text>
</comment>
<reference evidence="1" key="1">
    <citation type="submission" date="2022-12" db="EMBL/GenBank/DDBJ databases">
        <title>Paracoccus onchidii sp. nov., isolated from a marine invertebrate from the South China Sea.</title>
        <authorList>
            <person name="Xu S."/>
            <person name="Liu Z."/>
            <person name="Xu Y."/>
        </authorList>
    </citation>
    <scope>NUCLEOTIDE SEQUENCE</scope>
    <source>
        <strain evidence="1">Z330</strain>
    </source>
</reference>
<dbReference type="RefSeq" id="WP_271888881.1">
    <property type="nucleotide sequence ID" value="NZ_JAQBIE010000010.1"/>
</dbReference>
<name>A0ABT4ZEG2_9RHOB</name>
<evidence type="ECO:0000313" key="1">
    <source>
        <dbReference type="EMBL" id="MDB6177760.1"/>
    </source>
</evidence>
<protein>
    <submittedName>
        <fullName evidence="1">Uncharacterized protein</fullName>
    </submittedName>
</protein>
<sequence length="66" mass="7387">MVKPTCPVKMGGQFNEIVASSGVQRVQVVEYDGNKDQEGQQVFWNKNLKTEVALVRLDNILSFTDS</sequence>
<evidence type="ECO:0000313" key="2">
    <source>
        <dbReference type="Proteomes" id="UP001165641"/>
    </source>
</evidence>
<accession>A0ABT4ZEG2</accession>